<dbReference type="GO" id="GO:0030672">
    <property type="term" value="C:synaptic vesicle membrane"/>
    <property type="evidence" value="ECO:0007669"/>
    <property type="project" value="TreeGrafter"/>
</dbReference>
<evidence type="ECO:0000256" key="6">
    <source>
        <dbReference type="SAM" id="Phobius"/>
    </source>
</evidence>
<dbReference type="GO" id="GO:0015842">
    <property type="term" value="P:aminergic neurotransmitter loading into synaptic vesicle"/>
    <property type="evidence" value="ECO:0007669"/>
    <property type="project" value="TreeGrafter"/>
</dbReference>
<dbReference type="STRING" id="6293.A0A1I8ENA3"/>
<organism evidence="7">
    <name type="scientific">Wuchereria bancrofti</name>
    <dbReference type="NCBI Taxonomy" id="6293"/>
    <lineage>
        <taxon>Eukaryota</taxon>
        <taxon>Metazoa</taxon>
        <taxon>Ecdysozoa</taxon>
        <taxon>Nematoda</taxon>
        <taxon>Chromadorea</taxon>
        <taxon>Rhabditida</taxon>
        <taxon>Spirurina</taxon>
        <taxon>Spiruromorpha</taxon>
        <taxon>Filarioidea</taxon>
        <taxon>Onchocercidae</taxon>
        <taxon>Wuchereria</taxon>
    </lineage>
</organism>
<evidence type="ECO:0000256" key="5">
    <source>
        <dbReference type="ARBA" id="ARBA00023136"/>
    </source>
</evidence>
<dbReference type="SUPFAM" id="SSF103473">
    <property type="entry name" value="MFS general substrate transporter"/>
    <property type="match status" value="1"/>
</dbReference>
<feature type="transmembrane region" description="Helical" evidence="6">
    <location>
        <begin position="54"/>
        <end position="76"/>
    </location>
</feature>
<dbReference type="InterPro" id="IPR036259">
    <property type="entry name" value="MFS_trans_sf"/>
</dbReference>
<keyword evidence="4 6" id="KW-1133">Transmembrane helix</keyword>
<dbReference type="PANTHER" id="PTHR23506:SF23">
    <property type="entry name" value="GH10249P"/>
    <property type="match status" value="1"/>
</dbReference>
<evidence type="ECO:0000256" key="2">
    <source>
        <dbReference type="ARBA" id="ARBA00022448"/>
    </source>
</evidence>
<keyword evidence="3 6" id="KW-0812">Transmembrane</keyword>
<dbReference type="InterPro" id="IPR050930">
    <property type="entry name" value="MFS_Vesicular_Transporter"/>
</dbReference>
<name>A0A1I8ENA3_WUCBA</name>
<dbReference type="WBParaSite" id="maker-PairedContig_3533-snap-gene-5.24-mRNA-1">
    <property type="protein sequence ID" value="maker-PairedContig_3533-snap-gene-5.24-mRNA-1"/>
    <property type="gene ID" value="maker-PairedContig_3533-snap-gene-5.24"/>
</dbReference>
<dbReference type="PANTHER" id="PTHR23506">
    <property type="entry name" value="GH10249P"/>
    <property type="match status" value="1"/>
</dbReference>
<reference evidence="7" key="1">
    <citation type="submission" date="2016-11" db="UniProtKB">
        <authorList>
            <consortium name="WormBaseParasite"/>
        </authorList>
    </citation>
    <scope>IDENTIFICATION</scope>
    <source>
        <strain evidence="7">pt0022</strain>
    </source>
</reference>
<dbReference type="GO" id="GO:0005335">
    <property type="term" value="F:serotonin:sodium:chloride symporter activity"/>
    <property type="evidence" value="ECO:0007669"/>
    <property type="project" value="TreeGrafter"/>
</dbReference>
<feature type="transmembrane region" description="Helical" evidence="6">
    <location>
        <begin position="155"/>
        <end position="174"/>
    </location>
</feature>
<feature type="transmembrane region" description="Helical" evidence="6">
    <location>
        <begin position="121"/>
        <end position="143"/>
    </location>
</feature>
<feature type="transmembrane region" description="Helical" evidence="6">
    <location>
        <begin position="23"/>
        <end position="42"/>
    </location>
</feature>
<evidence type="ECO:0000256" key="1">
    <source>
        <dbReference type="ARBA" id="ARBA00004141"/>
    </source>
</evidence>
<evidence type="ECO:0000256" key="4">
    <source>
        <dbReference type="ARBA" id="ARBA00022989"/>
    </source>
</evidence>
<proteinExistence type="predicted"/>
<sequence length="223" mass="24652">MLEPSLPLWMMESWQASSFERGIAFLPASMSYLIGTNIFGPLAHKIGRWLSSFLGLMIIGICLIAIPAAQGIGGLIVPNFFMGFSIGVQKSQKWRVYIQGMIDASMFPLMGHLVDIRHVGVYGSIYAIADAAFCFAFALGPFFSGPLVRSVGFASMLRIIAVINFLYAPLMFFLRNPPATSKIDDIIIKPAETTKSINNVYEQNIGTANLAHPEIRMFEGYHY</sequence>
<comment type="subcellular location">
    <subcellularLocation>
        <location evidence="1">Membrane</location>
        <topology evidence="1">Multi-pass membrane protein</topology>
    </subcellularLocation>
</comment>
<evidence type="ECO:0000256" key="3">
    <source>
        <dbReference type="ARBA" id="ARBA00022692"/>
    </source>
</evidence>
<dbReference type="Gene3D" id="1.20.1250.20">
    <property type="entry name" value="MFS general substrate transporter like domains"/>
    <property type="match status" value="1"/>
</dbReference>
<dbReference type="AlphaFoldDB" id="A0A1I8ENA3"/>
<keyword evidence="5 6" id="KW-0472">Membrane</keyword>
<accession>A0A1I8ENA3</accession>
<dbReference type="GO" id="GO:0043195">
    <property type="term" value="C:terminal bouton"/>
    <property type="evidence" value="ECO:0007669"/>
    <property type="project" value="TreeGrafter"/>
</dbReference>
<keyword evidence="2" id="KW-0813">Transport</keyword>
<evidence type="ECO:0000313" key="7">
    <source>
        <dbReference type="WBParaSite" id="maker-PairedContig_3533-snap-gene-5.24-mRNA-1"/>
    </source>
</evidence>
<protein>
    <submittedName>
        <fullName evidence="7">MFS domain-containing protein</fullName>
    </submittedName>
</protein>